<sequence length="234" mass="24771">MKQWIVTALTAAVISIAVGFGVHALLPAFSPPPETEVLSGEGAEEETAAETKEAPAEKENTTGVEEASVSATQENLSISDPEELSVPSIDVSASLEPVGVLDNGQMGVPSTENGVAWFEPGPEPGEKGNAVMAGHVDSIDGPSVFYELETVQAGEKVGVTTEGGQELVFEVQRVVSYPREEAPIEEIFGGSDSRNLNLITCAGTFEQEHGTHDERLVVYTELTEESEQTLLEAD</sequence>
<feature type="compositionally biased region" description="Basic and acidic residues" evidence="3">
    <location>
        <begin position="49"/>
        <end position="60"/>
    </location>
</feature>
<dbReference type="Pfam" id="PF04203">
    <property type="entry name" value="Sortase"/>
    <property type="match status" value="1"/>
</dbReference>
<evidence type="ECO:0000256" key="1">
    <source>
        <dbReference type="ARBA" id="ARBA00022801"/>
    </source>
</evidence>
<feature type="compositionally biased region" description="Polar residues" evidence="3">
    <location>
        <begin position="69"/>
        <end position="78"/>
    </location>
</feature>
<feature type="active site" description="Proton donor/acceptor" evidence="2">
    <location>
        <position position="135"/>
    </location>
</feature>
<gene>
    <name evidence="4" type="ORF">SAMN05421781_1669</name>
</gene>
<dbReference type="STRING" id="1122204.SAMN05421781_1669"/>
<dbReference type="EMBL" id="FNNC01000003">
    <property type="protein sequence ID" value="SDW54067.1"/>
    <property type="molecule type" value="Genomic_DNA"/>
</dbReference>
<dbReference type="CDD" id="cd05829">
    <property type="entry name" value="Sortase_F"/>
    <property type="match status" value="1"/>
</dbReference>
<dbReference type="InterPro" id="IPR042001">
    <property type="entry name" value="Sortase_F"/>
</dbReference>
<keyword evidence="5" id="KW-1185">Reference proteome</keyword>
<dbReference type="SUPFAM" id="SSF63817">
    <property type="entry name" value="Sortase"/>
    <property type="match status" value="1"/>
</dbReference>
<dbReference type="Proteomes" id="UP000199488">
    <property type="component" value="Unassembled WGS sequence"/>
</dbReference>
<feature type="active site" description="Acyl-thioester intermediate" evidence="2">
    <location>
        <position position="201"/>
    </location>
</feature>
<dbReference type="InterPro" id="IPR005754">
    <property type="entry name" value="Sortase"/>
</dbReference>
<dbReference type="RefSeq" id="WP_091613655.1">
    <property type="nucleotide sequence ID" value="NZ_FNNC01000003.1"/>
</dbReference>
<evidence type="ECO:0000313" key="4">
    <source>
        <dbReference type="EMBL" id="SDW54067.1"/>
    </source>
</evidence>
<dbReference type="GO" id="GO:0016787">
    <property type="term" value="F:hydrolase activity"/>
    <property type="evidence" value="ECO:0007669"/>
    <property type="project" value="UniProtKB-KW"/>
</dbReference>
<dbReference type="Gene3D" id="2.40.260.10">
    <property type="entry name" value="Sortase"/>
    <property type="match status" value="1"/>
</dbReference>
<reference evidence="4 5" key="1">
    <citation type="submission" date="2016-10" db="EMBL/GenBank/DDBJ databases">
        <authorList>
            <person name="de Groot N.N."/>
        </authorList>
    </citation>
    <scope>NUCLEOTIDE SEQUENCE [LARGE SCALE GENOMIC DNA]</scope>
    <source>
        <strain evidence="4 5">DSM 23126</strain>
    </source>
</reference>
<accession>A0A1H2UDH1</accession>
<evidence type="ECO:0000256" key="2">
    <source>
        <dbReference type="PIRSR" id="PIRSR605754-1"/>
    </source>
</evidence>
<evidence type="ECO:0000313" key="5">
    <source>
        <dbReference type="Proteomes" id="UP000199488"/>
    </source>
</evidence>
<proteinExistence type="predicted"/>
<dbReference type="InterPro" id="IPR023365">
    <property type="entry name" value="Sortase_dom-sf"/>
</dbReference>
<dbReference type="AlphaFoldDB" id="A0A1H2UDH1"/>
<keyword evidence="1" id="KW-0378">Hydrolase</keyword>
<dbReference type="OrthoDB" id="525039at2"/>
<name>A0A1H2UDH1_9BACI</name>
<evidence type="ECO:0000256" key="3">
    <source>
        <dbReference type="SAM" id="MobiDB-lite"/>
    </source>
</evidence>
<feature type="region of interest" description="Disordered" evidence="3">
    <location>
        <begin position="33"/>
        <end position="84"/>
    </location>
</feature>
<protein>
    <submittedName>
        <fullName evidence="4">LPXTG-site transpeptidase (Sortase) family protein</fullName>
    </submittedName>
</protein>
<organism evidence="4 5">
    <name type="scientific">Marinococcus luteus</name>
    <dbReference type="NCBI Taxonomy" id="1122204"/>
    <lineage>
        <taxon>Bacteria</taxon>
        <taxon>Bacillati</taxon>
        <taxon>Bacillota</taxon>
        <taxon>Bacilli</taxon>
        <taxon>Bacillales</taxon>
        <taxon>Bacillaceae</taxon>
        <taxon>Marinococcus</taxon>
    </lineage>
</organism>